<keyword evidence="3" id="KW-1185">Reference proteome</keyword>
<dbReference type="EMBL" id="FLUV01001085">
    <property type="protein sequence ID" value="SBW22403.1"/>
    <property type="molecule type" value="Genomic_DNA"/>
</dbReference>
<dbReference type="Proteomes" id="UP000199013">
    <property type="component" value="Unassembled WGS sequence"/>
</dbReference>
<proteinExistence type="predicted"/>
<gene>
    <name evidence="2" type="ORF">FDG2_2580</name>
</gene>
<name>A0A1C3NXW8_9ACTN</name>
<feature type="region of interest" description="Disordered" evidence="1">
    <location>
        <begin position="173"/>
        <end position="217"/>
    </location>
</feature>
<evidence type="ECO:0000313" key="2">
    <source>
        <dbReference type="EMBL" id="SBW22403.1"/>
    </source>
</evidence>
<protein>
    <submittedName>
        <fullName evidence="2">Uncharacterized protein</fullName>
    </submittedName>
</protein>
<accession>A0A1C3NXW8</accession>
<dbReference type="AlphaFoldDB" id="A0A1C3NXW8"/>
<reference evidence="3" key="1">
    <citation type="submission" date="2016-02" db="EMBL/GenBank/DDBJ databases">
        <authorList>
            <person name="Wibberg D."/>
        </authorList>
    </citation>
    <scope>NUCLEOTIDE SEQUENCE [LARGE SCALE GENOMIC DNA]</scope>
</reference>
<sequence>MRLLADKVGMTGALSRALAGTRQFPLHDRGRVFTDIAVGIADGGTRIRDIATLVDQEQMFGAVASVPTAWRVLNEVDAGRLEAVVAARAAARVGVWEQIVARHGGIPPCKVAGRDLSDMVVIRLDASLVIAHSDKEKATDGPLSSGSRLLNSTARHSRVRRFRAMFRRMLNNHVRRDDRPSNPARPPIAAIQVSWTTSSAADREPRRPYAVRSIVGE</sequence>
<evidence type="ECO:0000313" key="3">
    <source>
        <dbReference type="Proteomes" id="UP000199013"/>
    </source>
</evidence>
<evidence type="ECO:0000256" key="1">
    <source>
        <dbReference type="SAM" id="MobiDB-lite"/>
    </source>
</evidence>
<organism evidence="2 3">
    <name type="scientific">Candidatus Protofrankia californiensis</name>
    <dbReference type="NCBI Taxonomy" id="1839754"/>
    <lineage>
        <taxon>Bacteria</taxon>
        <taxon>Bacillati</taxon>
        <taxon>Actinomycetota</taxon>
        <taxon>Actinomycetes</taxon>
        <taxon>Frankiales</taxon>
        <taxon>Frankiaceae</taxon>
        <taxon>Protofrankia</taxon>
    </lineage>
</organism>